<dbReference type="GO" id="GO:0042626">
    <property type="term" value="F:ATPase-coupled transmembrane transporter activity"/>
    <property type="evidence" value="ECO:0007669"/>
    <property type="project" value="TreeGrafter"/>
</dbReference>
<proteinExistence type="predicted"/>
<dbReference type="PANTHER" id="PTHR24222">
    <property type="entry name" value="ABC TRANSPORTER B FAMILY"/>
    <property type="match status" value="1"/>
</dbReference>
<dbReference type="InterPro" id="IPR011047">
    <property type="entry name" value="Quinoprotein_ADH-like_sf"/>
</dbReference>
<feature type="region of interest" description="Disordered" evidence="1">
    <location>
        <begin position="444"/>
        <end position="479"/>
    </location>
</feature>
<evidence type="ECO:0000259" key="2">
    <source>
        <dbReference type="PROSITE" id="PS50181"/>
    </source>
</evidence>
<reference evidence="3 4" key="1">
    <citation type="submission" date="2015-06" db="EMBL/GenBank/DDBJ databases">
        <title>Survival trade-offs in plant roots during colonization by closely related pathogenic and mutualistic fungi.</title>
        <authorList>
            <person name="Hacquard S."/>
            <person name="Kracher B."/>
            <person name="Hiruma K."/>
            <person name="Weinman A."/>
            <person name="Muench P."/>
            <person name="Garrido Oter R."/>
            <person name="Ver Loren van Themaat E."/>
            <person name="Dallerey J.-F."/>
            <person name="Damm U."/>
            <person name="Henrissat B."/>
            <person name="Lespinet O."/>
            <person name="Thon M."/>
            <person name="Kemen E."/>
            <person name="McHardy A.C."/>
            <person name="Schulze-Lefert P."/>
            <person name="O'Connell R.J."/>
        </authorList>
    </citation>
    <scope>NUCLEOTIDE SEQUENCE [LARGE SCALE GENOMIC DNA]</scope>
    <source>
        <strain evidence="3 4">MAFF 238704</strain>
    </source>
</reference>
<dbReference type="SUPFAM" id="SSF50998">
    <property type="entry name" value="Quinoprotein alcohol dehydrogenase-like"/>
    <property type="match status" value="1"/>
</dbReference>
<dbReference type="Pfam" id="PF25499">
    <property type="entry name" value="Beta-prop_pof12"/>
    <property type="match status" value="1"/>
</dbReference>
<dbReference type="Gene3D" id="3.40.50.300">
    <property type="entry name" value="P-loop containing nucleotide triphosphate hydrolases"/>
    <property type="match status" value="1"/>
</dbReference>
<evidence type="ECO:0000313" key="3">
    <source>
        <dbReference type="EMBL" id="KZL83717.1"/>
    </source>
</evidence>
<gene>
    <name evidence="3" type="ORF">CI238_07699</name>
</gene>
<dbReference type="PANTHER" id="PTHR24222:SF76">
    <property type="entry name" value="MYCOBACTIN IMPORT ATP-BINDING_PERMEASE PROTEIN IRTB"/>
    <property type="match status" value="1"/>
</dbReference>
<feature type="domain" description="F-box" evidence="2">
    <location>
        <begin position="182"/>
        <end position="228"/>
    </location>
</feature>
<organism evidence="3 4">
    <name type="scientific">Colletotrichum incanum</name>
    <name type="common">Soybean anthracnose fungus</name>
    <dbReference type="NCBI Taxonomy" id="1573173"/>
    <lineage>
        <taxon>Eukaryota</taxon>
        <taxon>Fungi</taxon>
        <taxon>Dikarya</taxon>
        <taxon>Ascomycota</taxon>
        <taxon>Pezizomycotina</taxon>
        <taxon>Sordariomycetes</taxon>
        <taxon>Hypocreomycetidae</taxon>
        <taxon>Glomerellales</taxon>
        <taxon>Glomerellaceae</taxon>
        <taxon>Colletotrichum</taxon>
        <taxon>Colletotrichum spaethianum species complex</taxon>
    </lineage>
</organism>
<feature type="region of interest" description="Disordered" evidence="1">
    <location>
        <begin position="580"/>
        <end position="600"/>
    </location>
</feature>
<feature type="compositionally biased region" description="Low complexity" evidence="1">
    <location>
        <begin position="580"/>
        <end position="590"/>
    </location>
</feature>
<dbReference type="Gene3D" id="1.20.1280.50">
    <property type="match status" value="1"/>
</dbReference>
<dbReference type="Pfam" id="PF12937">
    <property type="entry name" value="F-box-like"/>
    <property type="match status" value="1"/>
</dbReference>
<accession>A0A167DD41</accession>
<evidence type="ECO:0000256" key="1">
    <source>
        <dbReference type="SAM" id="MobiDB-lite"/>
    </source>
</evidence>
<name>A0A167DD41_COLIC</name>
<dbReference type="SMART" id="SM00256">
    <property type="entry name" value="FBOX"/>
    <property type="match status" value="1"/>
</dbReference>
<dbReference type="Proteomes" id="UP000076584">
    <property type="component" value="Unassembled WGS sequence"/>
</dbReference>
<dbReference type="EMBL" id="LFIW01001087">
    <property type="protein sequence ID" value="KZL83717.1"/>
    <property type="molecule type" value="Genomic_DNA"/>
</dbReference>
<dbReference type="InterPro" id="IPR036047">
    <property type="entry name" value="F-box-like_dom_sf"/>
</dbReference>
<dbReference type="InterPro" id="IPR039421">
    <property type="entry name" value="Type_1_exporter"/>
</dbReference>
<dbReference type="InterPro" id="IPR001810">
    <property type="entry name" value="F-box_dom"/>
</dbReference>
<dbReference type="SUPFAM" id="SSF52540">
    <property type="entry name" value="P-loop containing nucleoside triphosphate hydrolases"/>
    <property type="match status" value="1"/>
</dbReference>
<dbReference type="STRING" id="1573173.A0A167DD41"/>
<protein>
    <submittedName>
        <fullName evidence="3">F-box domain-containing protein</fullName>
    </submittedName>
</protein>
<dbReference type="InterPro" id="IPR027417">
    <property type="entry name" value="P-loop_NTPase"/>
</dbReference>
<dbReference type="AlphaFoldDB" id="A0A167DD41"/>
<keyword evidence="4" id="KW-1185">Reference proteome</keyword>
<dbReference type="GO" id="GO:0005886">
    <property type="term" value="C:plasma membrane"/>
    <property type="evidence" value="ECO:0007669"/>
    <property type="project" value="TreeGrafter"/>
</dbReference>
<comment type="caution">
    <text evidence="3">The sequence shown here is derived from an EMBL/GenBank/DDBJ whole genome shotgun (WGS) entry which is preliminary data.</text>
</comment>
<evidence type="ECO:0000313" key="4">
    <source>
        <dbReference type="Proteomes" id="UP000076584"/>
    </source>
</evidence>
<dbReference type="PROSITE" id="PS50181">
    <property type="entry name" value="FBOX"/>
    <property type="match status" value="1"/>
</dbReference>
<sequence>MTACQQANIYDFIVSSPNGPNTSCGSQRLRMLTRLLLVDEATSALNIQSEKALNQAANGRITTPVARQLSTIKDANVIFVFSTRRNLESARHEQLLQSKCTYYDVCMVSLLTEQPKLVIVSTREASERLPWEYLSKPKMQRKRQHPPAGAGEPLFVSKRARLTSQRNDANSKTESKLGFADDDILSSLSDELLLRILSFLPTSNLLGIAPVSRRFYRLSSDSQLWRTLYYHRFVLPRALRIPGFRDGSARESTRIHYSARRTVWADGGWGRRGGSGEFVDWKRQYKLRHNWASGKASVEELKVGEAPSAFSEPRKTLAKVVEGIAITADSVSGLRAWDLKTREPIAQIGLGEGSDEMTPTCLSVDDQVFENKKLDVLVGFLDGSFGAWRLDLEAGGFLRRYRHEKSSNGRLVEIAYRHPFVLTATESVLISLYNFERPVSTGRSVFPRQQSETVTLEESETDAGSESATLQESESDTEEFPFLKARKKRKSPQVAISLPAPILLTSLKSHTSRAPLALSIRQMASYVIASIAYTFSTLEGWSIGIQDLQIRRQGAGGLNSSSVVSTRLAFTEPVKASDSVSSTTSADVQQPHASLQSPDGPRTLCYNHPYLLAAMADNTLILHVCTSNATKLSVSPGIRLWGHTSGISDAEITARGKAVSVSCRGEEIRVWELEGRVSGKSIEIRPSSTANESEVTPARWDDRRSWVGFDDEMVIVLKETKDGRESLVVYDFS</sequence>
<dbReference type="SUPFAM" id="SSF81383">
    <property type="entry name" value="F-box domain"/>
    <property type="match status" value="1"/>
</dbReference>
<feature type="compositionally biased region" description="Polar residues" evidence="1">
    <location>
        <begin position="444"/>
        <end position="454"/>
    </location>
</feature>